<evidence type="ECO:0000256" key="3">
    <source>
        <dbReference type="ARBA" id="ARBA00023012"/>
    </source>
</evidence>
<dbReference type="SUPFAM" id="SSF46894">
    <property type="entry name" value="C-terminal effector domain of the bipartite response regulators"/>
    <property type="match status" value="1"/>
</dbReference>
<evidence type="ECO:0000256" key="7">
    <source>
        <dbReference type="PROSITE-ProRule" id="PRU00169"/>
    </source>
</evidence>
<dbReference type="CDD" id="cd00383">
    <property type="entry name" value="trans_reg_C"/>
    <property type="match status" value="1"/>
</dbReference>
<dbReference type="InterPro" id="IPR001789">
    <property type="entry name" value="Sig_transdc_resp-reg_receiver"/>
</dbReference>
<evidence type="ECO:0000259" key="9">
    <source>
        <dbReference type="PROSITE" id="PS50110"/>
    </source>
</evidence>
<dbReference type="Gene3D" id="1.10.10.10">
    <property type="entry name" value="Winged helix-like DNA-binding domain superfamily/Winged helix DNA-binding domain"/>
    <property type="match status" value="1"/>
</dbReference>
<gene>
    <name evidence="11" type="ORF">C6I21_07085</name>
</gene>
<dbReference type="PANTHER" id="PTHR48111:SF1">
    <property type="entry name" value="TWO-COMPONENT RESPONSE REGULATOR ORR33"/>
    <property type="match status" value="1"/>
</dbReference>
<evidence type="ECO:0000313" key="12">
    <source>
        <dbReference type="Proteomes" id="UP000243650"/>
    </source>
</evidence>
<dbReference type="PANTHER" id="PTHR48111">
    <property type="entry name" value="REGULATOR OF RPOS"/>
    <property type="match status" value="1"/>
</dbReference>
<dbReference type="PROSITE" id="PS51755">
    <property type="entry name" value="OMPR_PHOB"/>
    <property type="match status" value="1"/>
</dbReference>
<keyword evidence="3" id="KW-0902">Two-component regulatory system</keyword>
<sequence length="225" mass="25815">MPEAEVWLIDDEEQMLALLKQCLKHSPLHITEFDMPARAWDALLEGKPCDLILLDIMMPGEDGWTFLERLKTLEEPPAVIMLTALGDKEDVVRGLHSGADDYIIKPFEPSELTARVDAVLRRTSQRARPEGLSLSTKRHTASLHGNDLLLTQTEFELLRLLSGRPGQVFTRSQMLDHIDVPGHERYDRTIDTHIKNLREKLKTADPDTAWIETVWGIGYRWKEER</sequence>
<feature type="DNA-binding region" description="OmpR/PhoB-type" evidence="8">
    <location>
        <begin position="123"/>
        <end position="223"/>
    </location>
</feature>
<dbReference type="AlphaFoldDB" id="A0A2P6MIG7"/>
<name>A0A2P6MIG7_ALKUR</name>
<dbReference type="InterPro" id="IPR011006">
    <property type="entry name" value="CheY-like_superfamily"/>
</dbReference>
<organism evidence="11 12">
    <name type="scientific">Alkalicoccus urumqiensis</name>
    <name type="common">Bacillus urumqiensis</name>
    <dbReference type="NCBI Taxonomy" id="1548213"/>
    <lineage>
        <taxon>Bacteria</taxon>
        <taxon>Bacillati</taxon>
        <taxon>Bacillota</taxon>
        <taxon>Bacilli</taxon>
        <taxon>Bacillales</taxon>
        <taxon>Bacillaceae</taxon>
        <taxon>Alkalicoccus</taxon>
    </lineage>
</organism>
<reference evidence="11 12" key="1">
    <citation type="submission" date="2018-03" db="EMBL/GenBank/DDBJ databases">
        <title>Bacillus urumqiensis sp. nov., a moderately haloalkaliphilic bacterium isolated from a salt lake.</title>
        <authorList>
            <person name="Zhao B."/>
            <person name="Liao Z."/>
        </authorList>
    </citation>
    <scope>NUCLEOTIDE SEQUENCE [LARGE SCALE GENOMIC DNA]</scope>
    <source>
        <strain evidence="11 12">BZ-SZ-XJ18</strain>
    </source>
</reference>
<protein>
    <submittedName>
        <fullName evidence="11">DNA-binding response regulator</fullName>
    </submittedName>
</protein>
<keyword evidence="12" id="KW-1185">Reference proteome</keyword>
<dbReference type="GO" id="GO:0000156">
    <property type="term" value="F:phosphorelay response regulator activity"/>
    <property type="evidence" value="ECO:0007669"/>
    <property type="project" value="TreeGrafter"/>
</dbReference>
<accession>A0A2P6MIG7</accession>
<evidence type="ECO:0000256" key="6">
    <source>
        <dbReference type="ARBA" id="ARBA00023163"/>
    </source>
</evidence>
<dbReference type="GO" id="GO:0032993">
    <property type="term" value="C:protein-DNA complex"/>
    <property type="evidence" value="ECO:0007669"/>
    <property type="project" value="TreeGrafter"/>
</dbReference>
<dbReference type="Pfam" id="PF00486">
    <property type="entry name" value="Trans_reg_C"/>
    <property type="match status" value="1"/>
</dbReference>
<proteinExistence type="predicted"/>
<evidence type="ECO:0000256" key="8">
    <source>
        <dbReference type="PROSITE-ProRule" id="PRU01091"/>
    </source>
</evidence>
<keyword evidence="2 7" id="KW-0597">Phosphoprotein</keyword>
<evidence type="ECO:0000256" key="5">
    <source>
        <dbReference type="ARBA" id="ARBA00023125"/>
    </source>
</evidence>
<dbReference type="Pfam" id="PF00072">
    <property type="entry name" value="Response_reg"/>
    <property type="match status" value="1"/>
</dbReference>
<dbReference type="GO" id="GO:0000976">
    <property type="term" value="F:transcription cis-regulatory region binding"/>
    <property type="evidence" value="ECO:0007669"/>
    <property type="project" value="TreeGrafter"/>
</dbReference>
<dbReference type="InterPro" id="IPR039420">
    <property type="entry name" value="WalR-like"/>
</dbReference>
<keyword evidence="4" id="KW-0805">Transcription regulation</keyword>
<dbReference type="SMART" id="SM00862">
    <property type="entry name" value="Trans_reg_C"/>
    <property type="match status" value="1"/>
</dbReference>
<keyword evidence="6" id="KW-0804">Transcription</keyword>
<dbReference type="Gene3D" id="3.40.50.2300">
    <property type="match status" value="1"/>
</dbReference>
<dbReference type="PROSITE" id="PS50110">
    <property type="entry name" value="RESPONSE_REGULATORY"/>
    <property type="match status" value="1"/>
</dbReference>
<dbReference type="EMBL" id="PVNS01000005">
    <property type="protein sequence ID" value="PRO66058.1"/>
    <property type="molecule type" value="Genomic_DNA"/>
</dbReference>
<evidence type="ECO:0000259" key="10">
    <source>
        <dbReference type="PROSITE" id="PS51755"/>
    </source>
</evidence>
<evidence type="ECO:0000256" key="2">
    <source>
        <dbReference type="ARBA" id="ARBA00022553"/>
    </source>
</evidence>
<feature type="domain" description="OmpR/PhoB-type" evidence="10">
    <location>
        <begin position="123"/>
        <end position="223"/>
    </location>
</feature>
<comment type="subcellular location">
    <subcellularLocation>
        <location evidence="1">Cytoplasm</location>
    </subcellularLocation>
</comment>
<dbReference type="Gene3D" id="6.10.250.690">
    <property type="match status" value="1"/>
</dbReference>
<feature type="modified residue" description="4-aspartylphosphate" evidence="7">
    <location>
        <position position="55"/>
    </location>
</feature>
<feature type="domain" description="Response regulatory" evidence="9">
    <location>
        <begin position="5"/>
        <end position="120"/>
    </location>
</feature>
<dbReference type="GO" id="GO:0006355">
    <property type="term" value="P:regulation of DNA-templated transcription"/>
    <property type="evidence" value="ECO:0007669"/>
    <property type="project" value="InterPro"/>
</dbReference>
<dbReference type="InterPro" id="IPR001867">
    <property type="entry name" value="OmpR/PhoB-type_DNA-bd"/>
</dbReference>
<dbReference type="RefSeq" id="WP_105958742.1">
    <property type="nucleotide sequence ID" value="NZ_PVNS01000005.1"/>
</dbReference>
<dbReference type="SMART" id="SM00448">
    <property type="entry name" value="REC"/>
    <property type="match status" value="1"/>
</dbReference>
<evidence type="ECO:0000256" key="4">
    <source>
        <dbReference type="ARBA" id="ARBA00023015"/>
    </source>
</evidence>
<dbReference type="InterPro" id="IPR036388">
    <property type="entry name" value="WH-like_DNA-bd_sf"/>
</dbReference>
<evidence type="ECO:0000313" key="11">
    <source>
        <dbReference type="EMBL" id="PRO66058.1"/>
    </source>
</evidence>
<dbReference type="InterPro" id="IPR016032">
    <property type="entry name" value="Sig_transdc_resp-reg_C-effctor"/>
</dbReference>
<dbReference type="OrthoDB" id="9790442at2"/>
<comment type="caution">
    <text evidence="11">The sequence shown here is derived from an EMBL/GenBank/DDBJ whole genome shotgun (WGS) entry which is preliminary data.</text>
</comment>
<keyword evidence="5 8" id="KW-0238">DNA-binding</keyword>
<dbReference type="SUPFAM" id="SSF52172">
    <property type="entry name" value="CheY-like"/>
    <property type="match status" value="1"/>
</dbReference>
<dbReference type="Proteomes" id="UP000243650">
    <property type="component" value="Unassembled WGS sequence"/>
</dbReference>
<evidence type="ECO:0000256" key="1">
    <source>
        <dbReference type="ARBA" id="ARBA00004496"/>
    </source>
</evidence>
<dbReference type="GO" id="GO:0005829">
    <property type="term" value="C:cytosol"/>
    <property type="evidence" value="ECO:0007669"/>
    <property type="project" value="TreeGrafter"/>
</dbReference>